<dbReference type="NCBIfam" id="TIGR01396">
    <property type="entry name" value="FlgB"/>
    <property type="match status" value="1"/>
</dbReference>
<dbReference type="InterPro" id="IPR006300">
    <property type="entry name" value="FlgB"/>
</dbReference>
<dbReference type="InterPro" id="IPR001444">
    <property type="entry name" value="Flag_bb_rod_N"/>
</dbReference>
<keyword evidence="9" id="KW-1185">Reference proteome</keyword>
<dbReference type="PIRSF" id="PIRSF002889">
    <property type="entry name" value="Rod_FlgB"/>
    <property type="match status" value="1"/>
</dbReference>
<proteinExistence type="inferred from homology"/>
<dbReference type="Proteomes" id="UP000539052">
    <property type="component" value="Unassembled WGS sequence"/>
</dbReference>
<keyword evidence="4 6" id="KW-0975">Bacterial flagellum</keyword>
<gene>
    <name evidence="8" type="primary">flgB</name>
    <name evidence="8" type="ORF">G9470_19740</name>
</gene>
<evidence type="ECO:0000256" key="1">
    <source>
        <dbReference type="ARBA" id="ARBA00004117"/>
    </source>
</evidence>
<dbReference type="Pfam" id="PF00460">
    <property type="entry name" value="Flg_bb_rod"/>
    <property type="match status" value="1"/>
</dbReference>
<keyword evidence="8" id="KW-0966">Cell projection</keyword>
<accession>A0ABX1VU85</accession>
<dbReference type="PANTHER" id="PTHR30435:SF12">
    <property type="entry name" value="FLAGELLAR BASAL BODY ROD PROTEIN FLGB"/>
    <property type="match status" value="1"/>
</dbReference>
<dbReference type="PANTHER" id="PTHR30435">
    <property type="entry name" value="FLAGELLAR PROTEIN"/>
    <property type="match status" value="1"/>
</dbReference>
<organism evidence="8 9">
    <name type="scientific">Lacrimispora defluvii</name>
    <dbReference type="NCBI Taxonomy" id="2719233"/>
    <lineage>
        <taxon>Bacteria</taxon>
        <taxon>Bacillati</taxon>
        <taxon>Bacillota</taxon>
        <taxon>Clostridia</taxon>
        <taxon>Lachnospirales</taxon>
        <taxon>Lachnospiraceae</taxon>
        <taxon>Lacrimispora</taxon>
    </lineage>
</organism>
<dbReference type="EMBL" id="JAAOXG010000042">
    <property type="protein sequence ID" value="NNJ32005.1"/>
    <property type="molecule type" value="Genomic_DNA"/>
</dbReference>
<evidence type="ECO:0000313" key="8">
    <source>
        <dbReference type="EMBL" id="NNJ32005.1"/>
    </source>
</evidence>
<name>A0ABX1VU85_9FIRM</name>
<evidence type="ECO:0000256" key="3">
    <source>
        <dbReference type="ARBA" id="ARBA00014376"/>
    </source>
</evidence>
<evidence type="ECO:0000256" key="2">
    <source>
        <dbReference type="ARBA" id="ARBA00009677"/>
    </source>
</evidence>
<feature type="domain" description="Flagellar basal body rod protein N-terminal" evidence="7">
    <location>
        <begin position="25"/>
        <end position="39"/>
    </location>
</feature>
<evidence type="ECO:0000256" key="6">
    <source>
        <dbReference type="PIRNR" id="PIRNR002889"/>
    </source>
</evidence>
<evidence type="ECO:0000313" key="9">
    <source>
        <dbReference type="Proteomes" id="UP000539052"/>
    </source>
</evidence>
<comment type="caution">
    <text evidence="8">The sequence shown here is derived from an EMBL/GenBank/DDBJ whole genome shotgun (WGS) entry which is preliminary data.</text>
</comment>
<comment type="subunit">
    <text evidence="6">The basal body constitutes a major portion of the flagellar organelle and consists of a number of rings mounted on a central rod.</text>
</comment>
<keyword evidence="8" id="KW-0282">Flagellum</keyword>
<comment type="similarity">
    <text evidence="2 6">Belongs to the flagella basal body rod proteins family.</text>
</comment>
<comment type="subcellular location">
    <subcellularLocation>
        <location evidence="1 6">Bacterial flagellum basal body</location>
    </subcellularLocation>
</comment>
<reference evidence="8 9" key="1">
    <citation type="submission" date="2020-03" db="EMBL/GenBank/DDBJ databases">
        <title>Genome Sequence of industrial isolate, B5A.</title>
        <authorList>
            <person name="Sharma S."/>
            <person name="Patil P.B."/>
            <person name="Korpole S."/>
        </authorList>
    </citation>
    <scope>NUCLEOTIDE SEQUENCE [LARGE SCALE GENOMIC DNA]</scope>
    <source>
        <strain evidence="8 9">PI-S10-B5A</strain>
    </source>
</reference>
<sequence length="122" mass="13907">MLDKIFESKNIIHKALDASWMRNQVIAQNIANVDTPNYKRKTVTFEEQLLQEMSKSDFKNSDVENVDIKVIQENSNLSYRLDGNNVDIDTESAALAENTIRYNALVQCAGYSSIKYVLENAK</sequence>
<evidence type="ECO:0000256" key="5">
    <source>
        <dbReference type="ARBA" id="ARBA00024934"/>
    </source>
</evidence>
<evidence type="ECO:0000256" key="4">
    <source>
        <dbReference type="ARBA" id="ARBA00023143"/>
    </source>
</evidence>
<keyword evidence="8" id="KW-0969">Cilium</keyword>
<dbReference type="RefSeq" id="WP_170823110.1">
    <property type="nucleotide sequence ID" value="NZ_JAAOXG010000042.1"/>
</dbReference>
<comment type="function">
    <text evidence="5 6">Structural component of flagellum, the bacterial motility apparatus. Part of the rod structure of flagellar basal body.</text>
</comment>
<protein>
    <recommendedName>
        <fullName evidence="3 6">Flagellar basal body rod protein FlgB</fullName>
    </recommendedName>
</protein>
<evidence type="ECO:0000259" key="7">
    <source>
        <dbReference type="Pfam" id="PF00460"/>
    </source>
</evidence>